<keyword evidence="1" id="KW-0808">Transferase</keyword>
<organism evidence="1">
    <name type="scientific">Medicago truncatula</name>
    <name type="common">Barrel medic</name>
    <name type="synonym">Medicago tribuloides</name>
    <dbReference type="NCBI Taxonomy" id="3880"/>
    <lineage>
        <taxon>Eukaryota</taxon>
        <taxon>Viridiplantae</taxon>
        <taxon>Streptophyta</taxon>
        <taxon>Embryophyta</taxon>
        <taxon>Tracheophyta</taxon>
        <taxon>Spermatophyta</taxon>
        <taxon>Magnoliopsida</taxon>
        <taxon>eudicotyledons</taxon>
        <taxon>Gunneridae</taxon>
        <taxon>Pentapetalae</taxon>
        <taxon>rosids</taxon>
        <taxon>fabids</taxon>
        <taxon>Fabales</taxon>
        <taxon>Fabaceae</taxon>
        <taxon>Papilionoideae</taxon>
        <taxon>50 kb inversion clade</taxon>
        <taxon>NPAAA clade</taxon>
        <taxon>Hologalegina</taxon>
        <taxon>IRL clade</taxon>
        <taxon>Trifolieae</taxon>
        <taxon>Medicago</taxon>
    </lineage>
</organism>
<feature type="non-terminal residue" evidence="1">
    <location>
        <position position="324"/>
    </location>
</feature>
<gene>
    <name evidence="1" type="ORF">MtrDRAFT_AC157893g44v2</name>
</gene>
<dbReference type="EMBL" id="AC157893">
    <property type="protein sequence ID" value="ABN08664.1"/>
    <property type="molecule type" value="Genomic_DNA"/>
</dbReference>
<dbReference type="PANTHER" id="PTHR33710">
    <property type="entry name" value="BNAC02G09200D PROTEIN"/>
    <property type="match status" value="1"/>
</dbReference>
<dbReference type="PANTHER" id="PTHR33710:SF64">
    <property type="entry name" value="ENDONUCLEASE_EXONUCLEASE_PHOSPHATASE DOMAIN-CONTAINING PROTEIN"/>
    <property type="match status" value="1"/>
</dbReference>
<keyword evidence="1" id="KW-0695">RNA-directed DNA polymerase</keyword>
<keyword evidence="1" id="KW-0548">Nucleotidyltransferase</keyword>
<dbReference type="InterPro" id="IPR036691">
    <property type="entry name" value="Endo/exonu/phosph_ase_sf"/>
</dbReference>
<dbReference type="GO" id="GO:0003964">
    <property type="term" value="F:RNA-directed DNA polymerase activity"/>
    <property type="evidence" value="ECO:0007669"/>
    <property type="project" value="UniProtKB-KW"/>
</dbReference>
<dbReference type="AlphaFoldDB" id="A2Q4W4"/>
<evidence type="ECO:0000313" key="1">
    <source>
        <dbReference type="EMBL" id="ABN08664.1"/>
    </source>
</evidence>
<reference evidence="1" key="1">
    <citation type="submission" date="2005-04" db="EMBL/GenBank/DDBJ databases">
        <authorList>
            <person name="Town C.D."/>
        </authorList>
    </citation>
    <scope>NUCLEOTIDE SEQUENCE</scope>
</reference>
<proteinExistence type="predicted"/>
<sequence length="324" mass="36853">MSRLDRILLSESWTALFPNCIQVALPRGLLDHCPILLTIDEENWGPKPRRMLKCWADIPGYGDFVKESWQSLNVQGWSGFILKEKLKRLKECLRSWHLNHTLNINSKIQGAKGRLAALDALGEIYSLSDEEVTEIHMLSADIMAFSKLQAGMQWQKSRINWLKEGDANSKFFHGIMSSRRRLNSIISLATDGGNIEGVVQVCNLIFQHFQNHFKKRIQPRPDIGGLAFKSLSVTDGAELIKPFLLEEIKAAVWDCDSFKCPGPDGINLGFFKDFWEILKIDLLNFFAKFYHHGKLTKGLNSTFIALIPKVESPQRVADFRPIAL</sequence>
<name>A2Q4W4_MEDTR</name>
<protein>
    <submittedName>
        <fullName evidence="1">Reverse transcriptase-beet retrotransposon, putative</fullName>
    </submittedName>
</protein>
<accession>A2Q4W4</accession>
<reference evidence="1" key="2">
    <citation type="submission" date="2007-03" db="EMBL/GenBank/DDBJ databases">
        <authorList>
            <consortium name="The International Medicago Genome Annotation Group"/>
        </authorList>
    </citation>
    <scope>NUCLEOTIDE SEQUENCE</scope>
</reference>
<dbReference type="SUPFAM" id="SSF56219">
    <property type="entry name" value="DNase I-like"/>
    <property type="match status" value="1"/>
</dbReference>